<comment type="caution">
    <text evidence="1">The sequence shown here is derived from an EMBL/GenBank/DDBJ whole genome shotgun (WGS) entry which is preliminary data.</text>
</comment>
<dbReference type="RefSeq" id="WP_093547964.1">
    <property type="nucleotide sequence ID" value="NZ_JAVSGH010000024.1"/>
</dbReference>
<sequence>MAPETPDPLHEFRENALAEGIPPDEVARWTDLARPCAVLGTGVDGPVVGRLGGPLMLPADAPDPWCKLAATIDLAALPAGATDLDLPADGHLLLFADPDPDRIGQGNLGTALHVPAGTPVEERPMDLDPEWTSYPYEKDLPEGLLRLTTDVSLPYFTSVHAPGKPFGSVDHPDHPHANELIDVWTDMPGENTGRGLQLGGYAEDEYWGEDPSVAAGREAARAVTRGELPPPETDVRPEGWVCLAQWTHGLDGLEMALYSWSISRPDLAAGRFDRVYATMTWNP</sequence>
<organism evidence="1 2">
    <name type="scientific">Streptomyces althioticus subsp. attaecolombicae</name>
    <dbReference type="NCBI Taxonomy" id="3075534"/>
    <lineage>
        <taxon>Bacteria</taxon>
        <taxon>Bacillati</taxon>
        <taxon>Actinomycetota</taxon>
        <taxon>Actinomycetes</taxon>
        <taxon>Kitasatosporales</taxon>
        <taxon>Streptomycetaceae</taxon>
        <taxon>Streptomyces</taxon>
        <taxon>Streptomyces althioticus group</taxon>
    </lineage>
</organism>
<dbReference type="Proteomes" id="UP001181313">
    <property type="component" value="Unassembled WGS sequence"/>
</dbReference>
<name>A0ABU3I2C6_9ACTN</name>
<accession>A0ABU3I2C6</accession>
<keyword evidence="2" id="KW-1185">Reference proteome</keyword>
<dbReference type="EMBL" id="JAVSGH010000024">
    <property type="protein sequence ID" value="MDT3727064.1"/>
    <property type="molecule type" value="Genomic_DNA"/>
</dbReference>
<reference evidence="1" key="1">
    <citation type="submission" date="2024-05" db="EMBL/GenBank/DDBJ databases">
        <title>30 novel species of actinomycetes from the DSMZ collection.</title>
        <authorList>
            <person name="Nouioui I."/>
        </authorList>
    </citation>
    <scope>NUCLEOTIDE SEQUENCE</scope>
    <source>
        <strain evidence="1">DSM 41972</strain>
    </source>
</reference>
<evidence type="ECO:0000313" key="1">
    <source>
        <dbReference type="EMBL" id="MDT3727064.1"/>
    </source>
</evidence>
<protein>
    <submittedName>
        <fullName evidence="1">DUF1963 domain-containing protein</fullName>
    </submittedName>
</protein>
<gene>
    <name evidence="1" type="ORF">ROS62_20145</name>
</gene>
<proteinExistence type="predicted"/>
<evidence type="ECO:0000313" key="2">
    <source>
        <dbReference type="Proteomes" id="UP001181313"/>
    </source>
</evidence>
<dbReference type="Gene3D" id="2.30.320.10">
    <property type="entry name" value="YwqG-like"/>
    <property type="match status" value="1"/>
</dbReference>